<dbReference type="SMART" id="SM00822">
    <property type="entry name" value="PKS_KR"/>
    <property type="match status" value="1"/>
</dbReference>
<evidence type="ECO:0000313" key="6">
    <source>
        <dbReference type="EMBL" id="AUW31034.1"/>
    </source>
</evidence>
<dbReference type="InterPro" id="IPR036291">
    <property type="entry name" value="NAD(P)-bd_dom_sf"/>
</dbReference>
<evidence type="ECO:0000313" key="5">
    <source>
        <dbReference type="EMBL" id="ANM86437.1"/>
    </source>
</evidence>
<evidence type="ECO:0000256" key="2">
    <source>
        <dbReference type="ARBA" id="ARBA00022857"/>
    </source>
</evidence>
<dbReference type="Pfam" id="PF13561">
    <property type="entry name" value="adh_short_C2"/>
    <property type="match status" value="1"/>
</dbReference>
<dbReference type="PANTHER" id="PTHR43639:SF1">
    <property type="entry name" value="SHORT-CHAIN DEHYDROGENASE_REDUCTASE FAMILY PROTEIN"/>
    <property type="match status" value="1"/>
</dbReference>
<reference evidence="5" key="1">
    <citation type="submission" date="2016-05" db="EMBL/GenBank/DDBJ databases">
        <title>Lichen genome sequencing reveals its rich biosynthetic potential.</title>
        <authorList>
            <person name="Bertrand R.L."/>
            <person name="Abdel-Hameed M."/>
            <person name="Sorensen J.L."/>
        </authorList>
    </citation>
    <scope>NUCLEOTIDE SEQUENCE</scope>
</reference>
<dbReference type="EMBL" id="MG777489">
    <property type="protein sequence ID" value="AUW31034.1"/>
    <property type="molecule type" value="Genomic_DNA"/>
</dbReference>
<feature type="domain" description="Ketoreductase" evidence="4">
    <location>
        <begin position="13"/>
        <end position="196"/>
    </location>
</feature>
<protein>
    <submittedName>
        <fullName evidence="5">Putative short-chain dehydrogenase/reductase</fullName>
    </submittedName>
</protein>
<dbReference type="SUPFAM" id="SSF51735">
    <property type="entry name" value="NAD(P)-binding Rossmann-fold domains"/>
    <property type="match status" value="1"/>
</dbReference>
<comment type="similarity">
    <text evidence="1">Belongs to the short-chain dehydrogenases/reductases (SDR) family.</text>
</comment>
<keyword evidence="2" id="KW-0521">NADP</keyword>
<organism evidence="5">
    <name type="scientific">Cladonia uncialis subsp. uncialis</name>
    <dbReference type="NCBI Taxonomy" id="180999"/>
    <lineage>
        <taxon>Eukaryota</taxon>
        <taxon>Fungi</taxon>
        <taxon>Dikarya</taxon>
        <taxon>Ascomycota</taxon>
        <taxon>Pezizomycotina</taxon>
        <taxon>Lecanoromycetes</taxon>
        <taxon>OSLEUM clade</taxon>
        <taxon>Lecanoromycetidae</taxon>
        <taxon>Lecanorales</taxon>
        <taxon>Lecanorineae</taxon>
        <taxon>Cladoniaceae</taxon>
        <taxon>Cladonia</taxon>
    </lineage>
</organism>
<dbReference type="InterPro" id="IPR057326">
    <property type="entry name" value="KR_dom"/>
</dbReference>
<reference evidence="6" key="2">
    <citation type="submission" date="2017-12" db="EMBL/GenBank/DDBJ databases">
        <title>Genome Sequencing Reveals a Rich Biosynthetic Potential.</title>
        <authorList>
            <person name="Bertrand R.L."/>
            <person name="Abdel-Hameed M.E."/>
            <person name="Sorensen J.L."/>
        </authorList>
    </citation>
    <scope>NUCLEOTIDE SEQUENCE</scope>
</reference>
<dbReference type="PANTHER" id="PTHR43639">
    <property type="entry name" value="OXIDOREDUCTASE, SHORT-CHAIN DEHYDROGENASE/REDUCTASE FAMILY (AFU_ORTHOLOGUE AFUA_5G02870)"/>
    <property type="match status" value="1"/>
</dbReference>
<proteinExistence type="inferred from homology"/>
<evidence type="ECO:0000256" key="1">
    <source>
        <dbReference type="ARBA" id="ARBA00006484"/>
    </source>
</evidence>
<dbReference type="EMBL" id="KX264259">
    <property type="protein sequence ID" value="ANM86437.1"/>
    <property type="molecule type" value="Genomic_DNA"/>
</dbReference>
<accession>A0A1Z1C4B2</accession>
<keyword evidence="3" id="KW-0560">Oxidoreductase</keyword>
<dbReference type="FunFam" id="3.40.50.720:FF:000084">
    <property type="entry name" value="Short-chain dehydrogenase reductase"/>
    <property type="match status" value="1"/>
</dbReference>
<dbReference type="PRINTS" id="PR00081">
    <property type="entry name" value="GDHRDH"/>
</dbReference>
<name>A0A1Z1C4B2_CLAUC</name>
<dbReference type="AlphaFoldDB" id="A0A1Z1C4B2"/>
<dbReference type="PRINTS" id="PR00080">
    <property type="entry name" value="SDRFAMILY"/>
</dbReference>
<evidence type="ECO:0000256" key="3">
    <source>
        <dbReference type="ARBA" id="ARBA00023002"/>
    </source>
</evidence>
<dbReference type="Gene3D" id="3.40.50.720">
    <property type="entry name" value="NAD(P)-binding Rossmann-like Domain"/>
    <property type="match status" value="1"/>
</dbReference>
<dbReference type="InterPro" id="IPR002347">
    <property type="entry name" value="SDR_fam"/>
</dbReference>
<sequence>MNGENSTARLDGKVAIVTGAGRGIGAGIARELGARGARVVINYRSSVETAESLAEEITKAGSDCIAIQADISKVKDIQKLFEEAKAHFNKVDVVVSNSGIEHFGRIDQVTPEDFDKVFNINTRGQFFVGQAAYKHLTNNGRLILTSSISAHNAIKEHAVYAGSKCAVEAFARCFAPDFGTRGITVNTIAPGGVKTDMAADVGFKYIPTADASWTVDDIEKFVASRTPMGRMAYPVDIARVVTFLASEDAGWISGKWRQLSPLLFPSFLFTVLSGTRRS</sequence>
<dbReference type="GO" id="GO:0016491">
    <property type="term" value="F:oxidoreductase activity"/>
    <property type="evidence" value="ECO:0007669"/>
    <property type="project" value="UniProtKB-KW"/>
</dbReference>
<evidence type="ECO:0000259" key="4">
    <source>
        <dbReference type="SMART" id="SM00822"/>
    </source>
</evidence>